<organism evidence="1 2">
    <name type="scientific">Vararia minispora EC-137</name>
    <dbReference type="NCBI Taxonomy" id="1314806"/>
    <lineage>
        <taxon>Eukaryota</taxon>
        <taxon>Fungi</taxon>
        <taxon>Dikarya</taxon>
        <taxon>Basidiomycota</taxon>
        <taxon>Agaricomycotina</taxon>
        <taxon>Agaricomycetes</taxon>
        <taxon>Russulales</taxon>
        <taxon>Lachnocladiaceae</taxon>
        <taxon>Vararia</taxon>
    </lineage>
</organism>
<protein>
    <submittedName>
        <fullName evidence="1">Ribosomal protein L2</fullName>
    </submittedName>
</protein>
<evidence type="ECO:0000313" key="2">
    <source>
        <dbReference type="Proteomes" id="UP000814128"/>
    </source>
</evidence>
<comment type="caution">
    <text evidence="1">The sequence shown here is derived from an EMBL/GenBank/DDBJ whole genome shotgun (WGS) entry which is preliminary data.</text>
</comment>
<keyword evidence="1" id="KW-0687">Ribonucleoprotein</keyword>
<name>A0ACB8QN86_9AGAM</name>
<keyword evidence="1" id="KW-0689">Ribosomal protein</keyword>
<gene>
    <name evidence="1" type="ORF">K488DRAFT_47967</name>
</gene>
<dbReference type="EMBL" id="MU273522">
    <property type="protein sequence ID" value="KAI0033326.1"/>
    <property type="molecule type" value="Genomic_DNA"/>
</dbReference>
<reference evidence="1" key="2">
    <citation type="journal article" date="2022" name="New Phytol.">
        <title>Evolutionary transition to the ectomycorrhizal habit in the genomes of a hyperdiverse lineage of mushroom-forming fungi.</title>
        <authorList>
            <person name="Looney B."/>
            <person name="Miyauchi S."/>
            <person name="Morin E."/>
            <person name="Drula E."/>
            <person name="Courty P.E."/>
            <person name="Kohler A."/>
            <person name="Kuo A."/>
            <person name="LaButti K."/>
            <person name="Pangilinan J."/>
            <person name="Lipzen A."/>
            <person name="Riley R."/>
            <person name="Andreopoulos W."/>
            <person name="He G."/>
            <person name="Johnson J."/>
            <person name="Nolan M."/>
            <person name="Tritt A."/>
            <person name="Barry K.W."/>
            <person name="Grigoriev I.V."/>
            <person name="Nagy L.G."/>
            <person name="Hibbett D."/>
            <person name="Henrissat B."/>
            <person name="Matheny P.B."/>
            <person name="Labbe J."/>
            <person name="Martin F.M."/>
        </authorList>
    </citation>
    <scope>NUCLEOTIDE SEQUENCE</scope>
    <source>
        <strain evidence="1">EC-137</strain>
    </source>
</reference>
<proteinExistence type="predicted"/>
<reference evidence="1" key="1">
    <citation type="submission" date="2021-02" db="EMBL/GenBank/DDBJ databases">
        <authorList>
            <consortium name="DOE Joint Genome Institute"/>
            <person name="Ahrendt S."/>
            <person name="Looney B.P."/>
            <person name="Miyauchi S."/>
            <person name="Morin E."/>
            <person name="Drula E."/>
            <person name="Courty P.E."/>
            <person name="Chicoki N."/>
            <person name="Fauchery L."/>
            <person name="Kohler A."/>
            <person name="Kuo A."/>
            <person name="Labutti K."/>
            <person name="Pangilinan J."/>
            <person name="Lipzen A."/>
            <person name="Riley R."/>
            <person name="Andreopoulos W."/>
            <person name="He G."/>
            <person name="Johnson J."/>
            <person name="Barry K.W."/>
            <person name="Grigoriev I.V."/>
            <person name="Nagy L."/>
            <person name="Hibbett D."/>
            <person name="Henrissat B."/>
            <person name="Matheny P.B."/>
            <person name="Labbe J."/>
            <person name="Martin F."/>
        </authorList>
    </citation>
    <scope>NUCLEOTIDE SEQUENCE</scope>
    <source>
        <strain evidence="1">EC-137</strain>
    </source>
</reference>
<keyword evidence="2" id="KW-1185">Reference proteome</keyword>
<dbReference type="Proteomes" id="UP000814128">
    <property type="component" value="Unassembled WGS sequence"/>
</dbReference>
<evidence type="ECO:0000313" key="1">
    <source>
        <dbReference type="EMBL" id="KAI0033326.1"/>
    </source>
</evidence>
<sequence>MSLSRGGPGLLRSCFQAISSLSSASRPAFARSYAVLSTKGQSEGGFSDTKPLYKTYKPVTPGLRHLKRPNYDHLWEGRPFLPLTVAQRKKGGRNNTGRIVVRHRGGGHKRRIRLLDFVRDTPGEFDVVRIEYDPGRSAHIALVQSRDPNVAGDKRFAYILAPEGLRAGQIVESFRQGIPDGLIPGYVDRRTTLAHDSGTETDGSSSLVLGLLRQRTLRPGNCLPIRLIPPGTVIHAVSLKPHGPARLVRAAGTFAILVVHDPSGKYAHVRLQSGEVRLIHSDCVASIGKVSNSLHQGRNLGKAGRKRWLGWRPTVRGVAMNKVDHPHGGGRGKSKSNKIPRSPWGWITKGGMRTRKPGPKGPKGSNKWVIRERPRGKEKRTARQQA</sequence>
<accession>A0ACB8QN86</accession>